<comment type="caution">
    <text evidence="2">The sequence shown here is derived from an EMBL/GenBank/DDBJ whole genome shotgun (WGS) entry which is preliminary data.</text>
</comment>
<dbReference type="GO" id="GO:0016887">
    <property type="term" value="F:ATP hydrolysis activity"/>
    <property type="evidence" value="ECO:0007669"/>
    <property type="project" value="InterPro"/>
</dbReference>
<gene>
    <name evidence="2" type="ORF">PARMNEM_LOCUS1708</name>
</gene>
<name>A0AAV1K9Q2_9NEOP</name>
<dbReference type="SMART" id="SM00382">
    <property type="entry name" value="AAA"/>
    <property type="match status" value="1"/>
</dbReference>
<dbReference type="Pfam" id="PF00004">
    <property type="entry name" value="AAA"/>
    <property type="match status" value="1"/>
</dbReference>
<dbReference type="Proteomes" id="UP001314205">
    <property type="component" value="Unassembled WGS sequence"/>
</dbReference>
<dbReference type="Gene3D" id="3.40.50.300">
    <property type="entry name" value="P-loop containing nucleotide triphosphate hydrolases"/>
    <property type="match status" value="1"/>
</dbReference>
<reference evidence="2 3" key="1">
    <citation type="submission" date="2023-11" db="EMBL/GenBank/DDBJ databases">
        <authorList>
            <person name="Hedman E."/>
            <person name="Englund M."/>
            <person name="Stromberg M."/>
            <person name="Nyberg Akerstrom W."/>
            <person name="Nylinder S."/>
            <person name="Jareborg N."/>
            <person name="Kallberg Y."/>
            <person name="Kronander E."/>
        </authorList>
    </citation>
    <scope>NUCLEOTIDE SEQUENCE [LARGE SCALE GENOMIC DNA]</scope>
</reference>
<sequence length="472" mass="52449">MVFVLDIDEGIEFDNVDHLSNRLDFGAKAVTNMTSVSRVKINNLRNTLMPIYNEILQVLSDTERSRPGPAIPLQLKSFTVLGRWQLLAQCLGKLSATAYYNDATFRVLLDQIDGLALNYKSSTPVQVIREFLEDSSFSSGGGGSTDSSILTKFSSIPKIGFGNIIGMESVKRDIKFILKKIKAGWSAESSYNRLLLYGPPGTGKTMFAEAIAKELDYLFIKLGNSELADQYVGEGEKKLTNILRAASATQTYPGVFILFDEIDSFTGRGSDVTPAQKSITTTMLQEINDSLTNRVFLCATTNYPRKLDSALLRRFLPGVAVTLPDLDSIRLFVEQRSIFGKLILTAFPDTPQKMYANHFSQDNITRYLSILLDRLANWGSEPNQRYSTTQGLSFTNIYNNKNEITTIYYRDGAGTPLSESNIADNLAAFGVPQNITMAPVVYANLQMLMREVQRVVFVSNLESINDATLPEI</sequence>
<dbReference type="PANTHER" id="PTHR23077">
    <property type="entry name" value="AAA-FAMILY ATPASE"/>
    <property type="match status" value="1"/>
</dbReference>
<protein>
    <recommendedName>
        <fullName evidence="1">AAA+ ATPase domain-containing protein</fullName>
    </recommendedName>
</protein>
<proteinExistence type="predicted"/>
<accession>A0AAV1K9Q2</accession>
<dbReference type="EMBL" id="CAVLGL010000008">
    <property type="protein sequence ID" value="CAK1579821.1"/>
    <property type="molecule type" value="Genomic_DNA"/>
</dbReference>
<feature type="domain" description="AAA+ ATPase" evidence="1">
    <location>
        <begin position="190"/>
        <end position="326"/>
    </location>
</feature>
<dbReference type="CDD" id="cd19481">
    <property type="entry name" value="RecA-like_protease"/>
    <property type="match status" value="1"/>
</dbReference>
<evidence type="ECO:0000259" key="1">
    <source>
        <dbReference type="SMART" id="SM00382"/>
    </source>
</evidence>
<keyword evidence="3" id="KW-1185">Reference proteome</keyword>
<evidence type="ECO:0000313" key="2">
    <source>
        <dbReference type="EMBL" id="CAK1579821.1"/>
    </source>
</evidence>
<dbReference type="AlphaFoldDB" id="A0AAV1K9Q2"/>
<evidence type="ECO:0000313" key="3">
    <source>
        <dbReference type="Proteomes" id="UP001314205"/>
    </source>
</evidence>
<dbReference type="InterPro" id="IPR003593">
    <property type="entry name" value="AAA+_ATPase"/>
</dbReference>
<dbReference type="SUPFAM" id="SSF52540">
    <property type="entry name" value="P-loop containing nucleoside triphosphate hydrolases"/>
    <property type="match status" value="1"/>
</dbReference>
<dbReference type="InterPro" id="IPR003959">
    <property type="entry name" value="ATPase_AAA_core"/>
</dbReference>
<organism evidence="2 3">
    <name type="scientific">Parnassius mnemosyne</name>
    <name type="common">clouded apollo</name>
    <dbReference type="NCBI Taxonomy" id="213953"/>
    <lineage>
        <taxon>Eukaryota</taxon>
        <taxon>Metazoa</taxon>
        <taxon>Ecdysozoa</taxon>
        <taxon>Arthropoda</taxon>
        <taxon>Hexapoda</taxon>
        <taxon>Insecta</taxon>
        <taxon>Pterygota</taxon>
        <taxon>Neoptera</taxon>
        <taxon>Endopterygota</taxon>
        <taxon>Lepidoptera</taxon>
        <taxon>Glossata</taxon>
        <taxon>Ditrysia</taxon>
        <taxon>Papilionoidea</taxon>
        <taxon>Papilionidae</taxon>
        <taxon>Parnassiinae</taxon>
        <taxon>Parnassini</taxon>
        <taxon>Parnassius</taxon>
        <taxon>Driopa</taxon>
    </lineage>
</organism>
<dbReference type="InterPro" id="IPR027417">
    <property type="entry name" value="P-loop_NTPase"/>
</dbReference>
<dbReference type="InterPro" id="IPR050168">
    <property type="entry name" value="AAA_ATPase_domain"/>
</dbReference>
<dbReference type="GO" id="GO:0005524">
    <property type="term" value="F:ATP binding"/>
    <property type="evidence" value="ECO:0007669"/>
    <property type="project" value="InterPro"/>
</dbReference>